<organism evidence="2 3">
    <name type="scientific">Candidatus Raymondbacteria bacterium RIFOXYD12_FULL_49_13</name>
    <dbReference type="NCBI Taxonomy" id="1817890"/>
    <lineage>
        <taxon>Bacteria</taxon>
        <taxon>Raymondiibacteriota</taxon>
    </lineage>
</organism>
<accession>A0A1F7FLE9</accession>
<name>A0A1F7FLE9_UNCRA</name>
<protein>
    <recommendedName>
        <fullName evidence="4">CR-type domain-containing protein</fullName>
    </recommendedName>
</protein>
<reference evidence="2 3" key="1">
    <citation type="journal article" date="2016" name="Nat. Commun.">
        <title>Thousands of microbial genomes shed light on interconnected biogeochemical processes in an aquifer system.</title>
        <authorList>
            <person name="Anantharaman K."/>
            <person name="Brown C.T."/>
            <person name="Hug L.A."/>
            <person name="Sharon I."/>
            <person name="Castelle C.J."/>
            <person name="Probst A.J."/>
            <person name="Thomas B.C."/>
            <person name="Singh A."/>
            <person name="Wilkins M.J."/>
            <person name="Karaoz U."/>
            <person name="Brodie E.L."/>
            <person name="Williams K.H."/>
            <person name="Hubbard S.S."/>
            <person name="Banfield J.F."/>
        </authorList>
    </citation>
    <scope>NUCLEOTIDE SEQUENCE [LARGE SCALE GENOMIC DNA]</scope>
</reference>
<evidence type="ECO:0000313" key="3">
    <source>
        <dbReference type="Proteomes" id="UP000179243"/>
    </source>
</evidence>
<sequence>MLKNRSIIFITLCACMAMLPACVKKQDPSPRYDADACLLCSHWGHAEDAGKCFICKGTAVCTFCDGKGKRLLGTKDAWYEAPCQFCNGTGKCHYCEGTGKCFLCKGTGKYIPLKPEPKGGQ</sequence>
<dbReference type="EMBL" id="MFYX01000011">
    <property type="protein sequence ID" value="OGK07287.1"/>
    <property type="molecule type" value="Genomic_DNA"/>
</dbReference>
<evidence type="ECO:0000256" key="1">
    <source>
        <dbReference type="SAM" id="SignalP"/>
    </source>
</evidence>
<dbReference type="Proteomes" id="UP000179243">
    <property type="component" value="Unassembled WGS sequence"/>
</dbReference>
<comment type="caution">
    <text evidence="2">The sequence shown here is derived from an EMBL/GenBank/DDBJ whole genome shotgun (WGS) entry which is preliminary data.</text>
</comment>
<proteinExistence type="predicted"/>
<dbReference type="AlphaFoldDB" id="A0A1F7FLE9"/>
<gene>
    <name evidence="2" type="ORF">A2519_14265</name>
</gene>
<feature type="chain" id="PRO_5009528840" description="CR-type domain-containing protein" evidence="1">
    <location>
        <begin position="22"/>
        <end position="121"/>
    </location>
</feature>
<keyword evidence="1" id="KW-0732">Signal</keyword>
<evidence type="ECO:0000313" key="2">
    <source>
        <dbReference type="EMBL" id="OGK07287.1"/>
    </source>
</evidence>
<feature type="signal peptide" evidence="1">
    <location>
        <begin position="1"/>
        <end position="21"/>
    </location>
</feature>
<evidence type="ECO:0008006" key="4">
    <source>
        <dbReference type="Google" id="ProtNLM"/>
    </source>
</evidence>